<evidence type="ECO:0000313" key="3">
    <source>
        <dbReference type="Proteomes" id="UP000569732"/>
    </source>
</evidence>
<keyword evidence="3" id="KW-1185">Reference proteome</keyword>
<comment type="caution">
    <text evidence="2">The sequence shown here is derived from an EMBL/GenBank/DDBJ whole genome shotgun (WGS) entry which is preliminary data.</text>
</comment>
<dbReference type="InterPro" id="IPR004045">
    <property type="entry name" value="Glutathione_S-Trfase_N"/>
</dbReference>
<accession>A0A853I750</accession>
<protein>
    <submittedName>
        <fullName evidence="2">Glutathione S-transferase N-terminal domain-containing protein</fullName>
    </submittedName>
</protein>
<dbReference type="PROSITE" id="PS50404">
    <property type="entry name" value="GST_NTER"/>
    <property type="match status" value="1"/>
</dbReference>
<reference evidence="2 3" key="1">
    <citation type="submission" date="2020-07" db="EMBL/GenBank/DDBJ databases">
        <title>Endozoicomonas sp. nov., isolated from sediment.</title>
        <authorList>
            <person name="Gu T."/>
        </authorList>
    </citation>
    <scope>NUCLEOTIDE SEQUENCE [LARGE SCALE GENOMIC DNA]</scope>
    <source>
        <strain evidence="2 3">SM1973</strain>
    </source>
</reference>
<dbReference type="InterPro" id="IPR036249">
    <property type="entry name" value="Thioredoxin-like_sf"/>
</dbReference>
<dbReference type="AlphaFoldDB" id="A0A853I750"/>
<dbReference type="Pfam" id="PF13409">
    <property type="entry name" value="GST_N_2"/>
    <property type="match status" value="1"/>
</dbReference>
<dbReference type="EMBL" id="JACCKB010000003">
    <property type="protein sequence ID" value="NYZ65035.1"/>
    <property type="molecule type" value="Genomic_DNA"/>
</dbReference>
<evidence type="ECO:0000259" key="1">
    <source>
        <dbReference type="PROSITE" id="PS50404"/>
    </source>
</evidence>
<feature type="domain" description="GST N-terminal" evidence="1">
    <location>
        <begin position="1"/>
        <end position="77"/>
    </location>
</feature>
<sequence>MELLYSDASPFARAVRIVIRQLAIDNIKETVSHPFNNEPALLQANPLGKVPCLVIDDSPALMDSELNRARAYYSCIT</sequence>
<dbReference type="SUPFAM" id="SSF52833">
    <property type="entry name" value="Thioredoxin-like"/>
    <property type="match status" value="1"/>
</dbReference>
<dbReference type="Proteomes" id="UP000569732">
    <property type="component" value="Unassembled WGS sequence"/>
</dbReference>
<name>A0A853I750_9GAMM</name>
<evidence type="ECO:0000313" key="2">
    <source>
        <dbReference type="EMBL" id="NYZ65035.1"/>
    </source>
</evidence>
<proteinExistence type="predicted"/>
<dbReference type="RefSeq" id="WP_180567066.1">
    <property type="nucleotide sequence ID" value="NZ_JACCKB010000003.1"/>
</dbReference>
<gene>
    <name evidence="2" type="ORF">H0A36_03375</name>
</gene>
<dbReference type="Gene3D" id="3.40.30.10">
    <property type="entry name" value="Glutaredoxin"/>
    <property type="match status" value="1"/>
</dbReference>
<organism evidence="2 3">
    <name type="scientific">Spartinivicinus marinus</name>
    <dbReference type="NCBI Taxonomy" id="2994442"/>
    <lineage>
        <taxon>Bacteria</taxon>
        <taxon>Pseudomonadati</taxon>
        <taxon>Pseudomonadota</taxon>
        <taxon>Gammaproteobacteria</taxon>
        <taxon>Oceanospirillales</taxon>
        <taxon>Zooshikellaceae</taxon>
        <taxon>Spartinivicinus</taxon>
    </lineage>
</organism>